<organism evidence="2 3">
    <name type="scientific">Pseudomonas mangiferae</name>
    <dbReference type="NCBI Taxonomy" id="2593654"/>
    <lineage>
        <taxon>Bacteria</taxon>
        <taxon>Pseudomonadati</taxon>
        <taxon>Pseudomonadota</taxon>
        <taxon>Gammaproteobacteria</taxon>
        <taxon>Pseudomonadales</taxon>
        <taxon>Pseudomonadaceae</taxon>
        <taxon>Pseudomonas</taxon>
    </lineage>
</organism>
<dbReference type="Proteomes" id="UP000315235">
    <property type="component" value="Unassembled WGS sequence"/>
</dbReference>
<name>A0A553H3X8_9PSED</name>
<dbReference type="AlphaFoldDB" id="A0A553H3X8"/>
<keyword evidence="3" id="KW-1185">Reference proteome</keyword>
<dbReference type="EMBL" id="VJOY01000002">
    <property type="protein sequence ID" value="TRX76414.1"/>
    <property type="molecule type" value="Genomic_DNA"/>
</dbReference>
<proteinExistence type="predicted"/>
<evidence type="ECO:0000256" key="1">
    <source>
        <dbReference type="SAM" id="MobiDB-lite"/>
    </source>
</evidence>
<evidence type="ECO:0000313" key="3">
    <source>
        <dbReference type="Proteomes" id="UP000315235"/>
    </source>
</evidence>
<reference evidence="2 3" key="1">
    <citation type="submission" date="2019-07" db="EMBL/GenBank/DDBJ databases">
        <title>Pseudomonas mangiferae sp. nov., isolated from bark of mango tree in Thailand.</title>
        <authorList>
            <person name="Srisuk N."/>
            <person name="Anurat P."/>
        </authorList>
    </citation>
    <scope>NUCLEOTIDE SEQUENCE [LARGE SCALE GENOMIC DNA]</scope>
    <source>
        <strain evidence="2 3">DMKU_BBB3-04</strain>
    </source>
</reference>
<protein>
    <submittedName>
        <fullName evidence="2">Uncharacterized protein</fullName>
    </submittedName>
</protein>
<feature type="region of interest" description="Disordered" evidence="1">
    <location>
        <begin position="1"/>
        <end position="59"/>
    </location>
</feature>
<comment type="caution">
    <text evidence="2">The sequence shown here is derived from an EMBL/GenBank/DDBJ whole genome shotgun (WGS) entry which is preliminary data.</text>
</comment>
<sequence>MKGTARPPHSTHATDRGKRSAQALKGRRRQGSKPDGRDSARSTGRSPRARRANAGKSNELKVSLANTIQLCPLDLVVAFC</sequence>
<accession>A0A553H3X8</accession>
<evidence type="ECO:0000313" key="2">
    <source>
        <dbReference type="EMBL" id="TRX76414.1"/>
    </source>
</evidence>
<gene>
    <name evidence="2" type="ORF">FM069_04285</name>
</gene>
<dbReference type="OrthoDB" id="9999869at2"/>